<dbReference type="FunFam" id="1.10.630.10:FF:000022">
    <property type="entry name" value="Taxadiene 5-alpha hydroxylase"/>
    <property type="match status" value="1"/>
</dbReference>
<comment type="cofactor">
    <cofactor evidence="1 12">
        <name>heme</name>
        <dbReference type="ChEBI" id="CHEBI:30413"/>
    </cofactor>
</comment>
<dbReference type="PRINTS" id="PR00385">
    <property type="entry name" value="P450"/>
</dbReference>
<evidence type="ECO:0000256" key="10">
    <source>
        <dbReference type="ARBA" id="ARBA00023033"/>
    </source>
</evidence>
<dbReference type="EMBL" id="KI631864">
    <property type="protein sequence ID" value="EYU25768.1"/>
    <property type="molecule type" value="Genomic_DNA"/>
</dbReference>
<keyword evidence="15" id="KW-1185">Reference proteome</keyword>
<comment type="similarity">
    <text evidence="3 13">Belongs to the cytochrome P450 family.</text>
</comment>
<dbReference type="CDD" id="cd11043">
    <property type="entry name" value="CYP90-like"/>
    <property type="match status" value="1"/>
</dbReference>
<keyword evidence="7" id="KW-1133">Transmembrane helix</keyword>
<dbReference type="Proteomes" id="UP000030748">
    <property type="component" value="Unassembled WGS sequence"/>
</dbReference>
<dbReference type="GO" id="GO:0005506">
    <property type="term" value="F:iron ion binding"/>
    <property type="evidence" value="ECO:0007669"/>
    <property type="project" value="InterPro"/>
</dbReference>
<evidence type="ECO:0000256" key="9">
    <source>
        <dbReference type="ARBA" id="ARBA00023004"/>
    </source>
</evidence>
<dbReference type="AlphaFoldDB" id="A0A022QER1"/>
<evidence type="ECO:0000256" key="12">
    <source>
        <dbReference type="PIRSR" id="PIRSR602401-1"/>
    </source>
</evidence>
<dbReference type="PRINTS" id="PR00463">
    <property type="entry name" value="EP450I"/>
</dbReference>
<evidence type="ECO:0008006" key="16">
    <source>
        <dbReference type="Google" id="ProtNLM"/>
    </source>
</evidence>
<evidence type="ECO:0000256" key="7">
    <source>
        <dbReference type="ARBA" id="ARBA00022989"/>
    </source>
</evidence>
<dbReference type="InterPro" id="IPR001128">
    <property type="entry name" value="Cyt_P450"/>
</dbReference>
<keyword evidence="11" id="KW-0472">Membrane</keyword>
<comment type="subcellular location">
    <subcellularLocation>
        <location evidence="2">Membrane</location>
        <topology evidence="2">Single-pass membrane protein</topology>
    </subcellularLocation>
</comment>
<proteinExistence type="inferred from homology"/>
<evidence type="ECO:0000256" key="2">
    <source>
        <dbReference type="ARBA" id="ARBA00004167"/>
    </source>
</evidence>
<dbReference type="GO" id="GO:0004497">
    <property type="term" value="F:monooxygenase activity"/>
    <property type="evidence" value="ECO:0000318"/>
    <property type="project" value="GO_Central"/>
</dbReference>
<evidence type="ECO:0000256" key="4">
    <source>
        <dbReference type="ARBA" id="ARBA00022617"/>
    </source>
</evidence>
<dbReference type="eggNOG" id="KOG0157">
    <property type="taxonomic scope" value="Eukaryota"/>
</dbReference>
<dbReference type="GO" id="GO:0016020">
    <property type="term" value="C:membrane"/>
    <property type="evidence" value="ECO:0007669"/>
    <property type="project" value="UniProtKB-SubCell"/>
</dbReference>
<keyword evidence="9 12" id="KW-0408">Iron</keyword>
<dbReference type="SUPFAM" id="SSF48264">
    <property type="entry name" value="Cytochrome P450"/>
    <property type="match status" value="1"/>
</dbReference>
<accession>A0A022QER1</accession>
<evidence type="ECO:0000313" key="14">
    <source>
        <dbReference type="EMBL" id="EYU25768.1"/>
    </source>
</evidence>
<keyword evidence="8 13" id="KW-0560">Oxidoreductase</keyword>
<reference evidence="14 15" key="1">
    <citation type="journal article" date="2013" name="Proc. Natl. Acad. Sci. U.S.A.">
        <title>Fine-scale variation in meiotic recombination in Mimulus inferred from population shotgun sequencing.</title>
        <authorList>
            <person name="Hellsten U."/>
            <person name="Wright K.M."/>
            <person name="Jenkins J."/>
            <person name="Shu S."/>
            <person name="Yuan Y."/>
            <person name="Wessler S.R."/>
            <person name="Schmutz J."/>
            <person name="Willis J.H."/>
            <person name="Rokhsar D.S."/>
        </authorList>
    </citation>
    <scope>NUCLEOTIDE SEQUENCE [LARGE SCALE GENOMIC DNA]</scope>
    <source>
        <strain evidence="15">cv. DUN x IM62</strain>
    </source>
</reference>
<dbReference type="PANTHER" id="PTHR24286">
    <property type="entry name" value="CYTOCHROME P450 26"/>
    <property type="match status" value="1"/>
</dbReference>
<organism evidence="14 15">
    <name type="scientific">Erythranthe guttata</name>
    <name type="common">Yellow monkey flower</name>
    <name type="synonym">Mimulus guttatus</name>
    <dbReference type="NCBI Taxonomy" id="4155"/>
    <lineage>
        <taxon>Eukaryota</taxon>
        <taxon>Viridiplantae</taxon>
        <taxon>Streptophyta</taxon>
        <taxon>Embryophyta</taxon>
        <taxon>Tracheophyta</taxon>
        <taxon>Spermatophyta</taxon>
        <taxon>Magnoliopsida</taxon>
        <taxon>eudicotyledons</taxon>
        <taxon>Gunneridae</taxon>
        <taxon>Pentapetalae</taxon>
        <taxon>asterids</taxon>
        <taxon>lamiids</taxon>
        <taxon>Lamiales</taxon>
        <taxon>Phrymaceae</taxon>
        <taxon>Erythranthe</taxon>
    </lineage>
</organism>
<evidence type="ECO:0000256" key="13">
    <source>
        <dbReference type="RuleBase" id="RU000461"/>
    </source>
</evidence>
<dbReference type="PROSITE" id="PS00086">
    <property type="entry name" value="CYTOCHROME_P450"/>
    <property type="match status" value="1"/>
</dbReference>
<protein>
    <recommendedName>
        <fullName evidence="16">Beta-amyrin 28-oxidase</fullName>
    </recommendedName>
</protein>
<dbReference type="InterPro" id="IPR002401">
    <property type="entry name" value="Cyt_P450_E_grp-I"/>
</dbReference>
<evidence type="ECO:0000256" key="1">
    <source>
        <dbReference type="ARBA" id="ARBA00001971"/>
    </source>
</evidence>
<dbReference type="GO" id="GO:0016712">
    <property type="term" value="F:oxidoreductase activity, acting on paired donors, with incorporation or reduction of molecular oxygen, reduced flavin or flavoprotein as one donor, and incorporation of one atom of oxygen"/>
    <property type="evidence" value="ECO:0007669"/>
    <property type="project" value="UniProtKB-ARBA"/>
</dbReference>
<keyword evidence="6 12" id="KW-0479">Metal-binding</keyword>
<dbReference type="Gene3D" id="1.10.630.10">
    <property type="entry name" value="Cytochrome P450"/>
    <property type="match status" value="1"/>
</dbReference>
<dbReference type="Pfam" id="PF00067">
    <property type="entry name" value="p450"/>
    <property type="match status" value="1"/>
</dbReference>
<evidence type="ECO:0000256" key="5">
    <source>
        <dbReference type="ARBA" id="ARBA00022692"/>
    </source>
</evidence>
<feature type="binding site" description="axial binding residue" evidence="12">
    <location>
        <position position="384"/>
    </location>
    <ligand>
        <name>heme</name>
        <dbReference type="ChEBI" id="CHEBI:30413"/>
    </ligand>
    <ligandPart>
        <name>Fe</name>
        <dbReference type="ChEBI" id="CHEBI:18248"/>
    </ligandPart>
</feature>
<dbReference type="PANTHER" id="PTHR24286:SF384">
    <property type="entry name" value="P450, PUTATIVE (EUROFUNG)-RELATED"/>
    <property type="match status" value="1"/>
</dbReference>
<dbReference type="GO" id="GO:0020037">
    <property type="term" value="F:heme binding"/>
    <property type="evidence" value="ECO:0007669"/>
    <property type="project" value="InterPro"/>
</dbReference>
<keyword evidence="4 12" id="KW-0349">Heme</keyword>
<evidence type="ECO:0000256" key="8">
    <source>
        <dbReference type="ARBA" id="ARBA00023002"/>
    </source>
</evidence>
<gene>
    <name evidence="14" type="ORF">MIMGU_mgv1a006650mg</name>
</gene>
<dbReference type="STRING" id="4155.A0A022QER1"/>
<evidence type="ECO:0000256" key="6">
    <source>
        <dbReference type="ARBA" id="ARBA00022723"/>
    </source>
</evidence>
<keyword evidence="5" id="KW-0812">Transmembrane</keyword>
<evidence type="ECO:0000256" key="3">
    <source>
        <dbReference type="ARBA" id="ARBA00010617"/>
    </source>
</evidence>
<name>A0A022QER1_ERYGU</name>
<sequence length="436" mass="50184">MERWNLSPCRILVVLPLSLPRLISVGYCSVVLIQVFVTVRVKIWPSGNKFLFSNENKLVHSWWPRNMERVFPTSLLTSAKEESIKMRKLLPGFIKPDSLRNYVGVMDSIAREHLETHWECGGRDNIVTVLPLVKKFTFAVACRLFLSIDDPVHIARFDKPFRVLAAGLLSVPVDFPGTRFNRAIKAADSIRREILEIIRRRKSVPTATIVDRRDILAHMLTTPDDNGNFMSELDITDKIVGLLIGGHDTASIVITFIVKYLSELPHIYDKVLEEQRRVGDGKSGEMLRWEDMQKMKYTWNVACEAMRLAPPLQGNFREAITDFTYAGFYIPKGWKLYWNANTTHKHEEYFPEPEKFDPTRFDDENGSSIVPYTYVPFGGGPRMCPGKEYAKLEILVFVYNLVKKFKWEKVIPHEKIVVDPMPTPANGLPVRLHRHI</sequence>
<dbReference type="InterPro" id="IPR017972">
    <property type="entry name" value="Cyt_P450_CS"/>
</dbReference>
<keyword evidence="10 13" id="KW-0503">Monooxygenase</keyword>
<evidence type="ECO:0000256" key="11">
    <source>
        <dbReference type="ARBA" id="ARBA00023136"/>
    </source>
</evidence>
<dbReference type="InterPro" id="IPR036396">
    <property type="entry name" value="Cyt_P450_sf"/>
</dbReference>
<evidence type="ECO:0000313" key="15">
    <source>
        <dbReference type="Proteomes" id="UP000030748"/>
    </source>
</evidence>